<keyword evidence="2 4" id="KW-0863">Zinc-finger</keyword>
<dbReference type="Gene3D" id="3.30.40.10">
    <property type="entry name" value="Zinc/RING finger domain, C3HC4 (zinc finger)"/>
    <property type="match status" value="1"/>
</dbReference>
<evidence type="ECO:0000256" key="1">
    <source>
        <dbReference type="ARBA" id="ARBA00022723"/>
    </source>
</evidence>
<dbReference type="AlphaFoldDB" id="A0A139AD77"/>
<dbReference type="InterPro" id="IPR013083">
    <property type="entry name" value="Znf_RING/FYVE/PHD"/>
</dbReference>
<dbReference type="STRING" id="1344416.A0A139AD77"/>
<dbReference type="InterPro" id="IPR011011">
    <property type="entry name" value="Znf_FYVE_PHD"/>
</dbReference>
<dbReference type="InterPro" id="IPR000306">
    <property type="entry name" value="Znf_FYVE"/>
</dbReference>
<evidence type="ECO:0000313" key="7">
    <source>
        <dbReference type="EMBL" id="KXS14395.1"/>
    </source>
</evidence>
<feature type="region of interest" description="Disordered" evidence="5">
    <location>
        <begin position="1"/>
        <end position="50"/>
    </location>
</feature>
<evidence type="ECO:0000259" key="6">
    <source>
        <dbReference type="PROSITE" id="PS50178"/>
    </source>
</evidence>
<dbReference type="SMART" id="SM00064">
    <property type="entry name" value="FYVE"/>
    <property type="match status" value="1"/>
</dbReference>
<dbReference type="PROSITE" id="PS50178">
    <property type="entry name" value="ZF_FYVE"/>
    <property type="match status" value="1"/>
</dbReference>
<evidence type="ECO:0000256" key="4">
    <source>
        <dbReference type="PROSITE-ProRule" id="PRU00091"/>
    </source>
</evidence>
<dbReference type="Proteomes" id="UP000070544">
    <property type="component" value="Unassembled WGS sequence"/>
</dbReference>
<dbReference type="PANTHER" id="PTHR23164:SF30">
    <property type="entry name" value="EARLY ENDOSOME ANTIGEN 1"/>
    <property type="match status" value="1"/>
</dbReference>
<dbReference type="PANTHER" id="PTHR23164">
    <property type="entry name" value="EARLY ENDOSOME ANTIGEN 1"/>
    <property type="match status" value="1"/>
</dbReference>
<feature type="compositionally biased region" description="Low complexity" evidence="5">
    <location>
        <begin position="7"/>
        <end position="30"/>
    </location>
</feature>
<evidence type="ECO:0000256" key="2">
    <source>
        <dbReference type="ARBA" id="ARBA00022771"/>
    </source>
</evidence>
<dbReference type="SUPFAM" id="SSF57903">
    <property type="entry name" value="FYVE/PHD zinc finger"/>
    <property type="match status" value="1"/>
</dbReference>
<dbReference type="OrthoDB" id="660555at2759"/>
<sequence>MTARPASVRLGAGSSSHSSSRAISRNQSVSQTSSRATTPDVANFVTGPPSRVHWRPDDEVTECQAPECEVVFGLLNRRHHCRRCGNIFCGEHSAKQARLDQNCNFNVRGVPCRVCDRCFDDFEKLLVPLKKPEFETEKENTDEQMELPLPQEALKTTISKAVEIHRNTNDSSLPIMSVPTDWQWSTF</sequence>
<organism evidence="7 8">
    <name type="scientific">Gonapodya prolifera (strain JEL478)</name>
    <name type="common">Monoblepharis prolifera</name>
    <dbReference type="NCBI Taxonomy" id="1344416"/>
    <lineage>
        <taxon>Eukaryota</taxon>
        <taxon>Fungi</taxon>
        <taxon>Fungi incertae sedis</taxon>
        <taxon>Chytridiomycota</taxon>
        <taxon>Chytridiomycota incertae sedis</taxon>
        <taxon>Monoblepharidomycetes</taxon>
        <taxon>Monoblepharidales</taxon>
        <taxon>Gonapodyaceae</taxon>
        <taxon>Gonapodya</taxon>
    </lineage>
</organism>
<accession>A0A139AD77</accession>
<evidence type="ECO:0000256" key="5">
    <source>
        <dbReference type="SAM" id="MobiDB-lite"/>
    </source>
</evidence>
<evidence type="ECO:0000256" key="3">
    <source>
        <dbReference type="ARBA" id="ARBA00022833"/>
    </source>
</evidence>
<dbReference type="Pfam" id="PF01363">
    <property type="entry name" value="FYVE"/>
    <property type="match status" value="1"/>
</dbReference>
<keyword evidence="8" id="KW-1185">Reference proteome</keyword>
<dbReference type="InterPro" id="IPR017455">
    <property type="entry name" value="Znf_FYVE-rel"/>
</dbReference>
<dbReference type="CDD" id="cd15760">
    <property type="entry name" value="FYVE_scVPS27p_like"/>
    <property type="match status" value="1"/>
</dbReference>
<keyword evidence="1" id="KW-0479">Metal-binding</keyword>
<gene>
    <name evidence="7" type="ORF">M427DRAFT_155948</name>
</gene>
<keyword evidence="3" id="KW-0862">Zinc</keyword>
<dbReference type="EMBL" id="KQ965769">
    <property type="protein sequence ID" value="KXS14395.1"/>
    <property type="molecule type" value="Genomic_DNA"/>
</dbReference>
<dbReference type="OMA" id="VCAFPSC"/>
<name>A0A139AD77_GONPJ</name>
<reference evidence="7 8" key="1">
    <citation type="journal article" date="2015" name="Genome Biol. Evol.">
        <title>Phylogenomic analyses indicate that early fungi evolved digesting cell walls of algal ancestors of land plants.</title>
        <authorList>
            <person name="Chang Y."/>
            <person name="Wang S."/>
            <person name="Sekimoto S."/>
            <person name="Aerts A.L."/>
            <person name="Choi C."/>
            <person name="Clum A."/>
            <person name="LaButti K.M."/>
            <person name="Lindquist E.A."/>
            <person name="Yee Ngan C."/>
            <person name="Ohm R.A."/>
            <person name="Salamov A.A."/>
            <person name="Grigoriev I.V."/>
            <person name="Spatafora J.W."/>
            <person name="Berbee M.L."/>
        </authorList>
    </citation>
    <scope>NUCLEOTIDE SEQUENCE [LARGE SCALE GENOMIC DNA]</scope>
    <source>
        <strain evidence="7 8">JEL478</strain>
    </source>
</reference>
<protein>
    <submittedName>
        <fullName evidence="7">FYVE-domain-containing protein</fullName>
    </submittedName>
</protein>
<feature type="domain" description="FYVE-type" evidence="6">
    <location>
        <begin position="68"/>
        <end position="123"/>
    </location>
</feature>
<proteinExistence type="predicted"/>
<dbReference type="GO" id="GO:0008270">
    <property type="term" value="F:zinc ion binding"/>
    <property type="evidence" value="ECO:0007669"/>
    <property type="project" value="UniProtKB-KW"/>
</dbReference>
<evidence type="ECO:0000313" key="8">
    <source>
        <dbReference type="Proteomes" id="UP000070544"/>
    </source>
</evidence>